<evidence type="ECO:0000256" key="6">
    <source>
        <dbReference type="ARBA" id="ARBA00038076"/>
    </source>
</evidence>
<evidence type="ECO:0000256" key="3">
    <source>
        <dbReference type="ARBA" id="ARBA00022692"/>
    </source>
</evidence>
<keyword evidence="5 7" id="KW-0472">Membrane</keyword>
<feature type="domain" description="ABC3 transporter permease C-terminal" evidence="8">
    <location>
        <begin position="288"/>
        <end position="334"/>
    </location>
</feature>
<proteinExistence type="inferred from homology"/>
<reference evidence="10 11" key="1">
    <citation type="journal article" date="2016" name="Nat. Commun.">
        <title>Thousands of microbial genomes shed light on interconnected biogeochemical processes in an aquifer system.</title>
        <authorList>
            <person name="Anantharaman K."/>
            <person name="Brown C.T."/>
            <person name="Hug L.A."/>
            <person name="Sharon I."/>
            <person name="Castelle C.J."/>
            <person name="Probst A.J."/>
            <person name="Thomas B.C."/>
            <person name="Singh A."/>
            <person name="Wilkins M.J."/>
            <person name="Karaoz U."/>
            <person name="Brodie E.L."/>
            <person name="Williams K.H."/>
            <person name="Hubbard S.S."/>
            <person name="Banfield J.F."/>
        </authorList>
    </citation>
    <scope>NUCLEOTIDE SEQUENCE [LARGE SCALE GENOMIC DNA]</scope>
</reference>
<comment type="similarity">
    <text evidence="6">Belongs to the ABC-4 integral membrane protein family.</text>
</comment>
<dbReference type="InterPro" id="IPR003838">
    <property type="entry name" value="ABC3_permease_C"/>
</dbReference>
<feature type="transmembrane region" description="Helical" evidence="7">
    <location>
        <begin position="18"/>
        <end position="39"/>
    </location>
</feature>
<dbReference type="PANTHER" id="PTHR30572:SF4">
    <property type="entry name" value="ABC TRANSPORTER PERMEASE YTRF"/>
    <property type="match status" value="1"/>
</dbReference>
<evidence type="ECO:0000256" key="2">
    <source>
        <dbReference type="ARBA" id="ARBA00022475"/>
    </source>
</evidence>
<dbReference type="GO" id="GO:0022857">
    <property type="term" value="F:transmembrane transporter activity"/>
    <property type="evidence" value="ECO:0007669"/>
    <property type="project" value="TreeGrafter"/>
</dbReference>
<comment type="subcellular location">
    <subcellularLocation>
        <location evidence="1">Cell membrane</location>
        <topology evidence="1">Multi-pass membrane protein</topology>
    </subcellularLocation>
</comment>
<organism evidence="10 11">
    <name type="scientific">Candidatus Schekmanbacteria bacterium GWA2_38_11</name>
    <dbReference type="NCBI Taxonomy" id="1817876"/>
    <lineage>
        <taxon>Bacteria</taxon>
        <taxon>Candidatus Schekmaniibacteriota</taxon>
    </lineage>
</organism>
<feature type="domain" description="MacB-like periplasmic core" evidence="9">
    <location>
        <begin position="22"/>
        <end position="229"/>
    </location>
</feature>
<evidence type="ECO:0000313" key="11">
    <source>
        <dbReference type="Proteomes" id="UP000178526"/>
    </source>
</evidence>
<dbReference type="Proteomes" id="UP000178526">
    <property type="component" value="Unassembled WGS sequence"/>
</dbReference>
<evidence type="ECO:0000256" key="1">
    <source>
        <dbReference type="ARBA" id="ARBA00004651"/>
    </source>
</evidence>
<feature type="transmembrane region" description="Helical" evidence="7">
    <location>
        <begin position="285"/>
        <end position="306"/>
    </location>
</feature>
<accession>A0A1F7RLN6</accession>
<feature type="non-terminal residue" evidence="10">
    <location>
        <position position="334"/>
    </location>
</feature>
<dbReference type="Pfam" id="PF02687">
    <property type="entry name" value="FtsX"/>
    <property type="match status" value="1"/>
</dbReference>
<keyword evidence="4 7" id="KW-1133">Transmembrane helix</keyword>
<name>A0A1F7RLN6_9BACT</name>
<dbReference type="Pfam" id="PF12704">
    <property type="entry name" value="MacB_PCD"/>
    <property type="match status" value="1"/>
</dbReference>
<keyword evidence="2" id="KW-1003">Cell membrane</keyword>
<evidence type="ECO:0000259" key="8">
    <source>
        <dbReference type="Pfam" id="PF02687"/>
    </source>
</evidence>
<evidence type="ECO:0000313" key="10">
    <source>
        <dbReference type="EMBL" id="OGL42469.1"/>
    </source>
</evidence>
<comment type="caution">
    <text evidence="10">The sequence shown here is derived from an EMBL/GenBank/DDBJ whole genome shotgun (WGS) entry which is preliminary data.</text>
</comment>
<dbReference type="InterPro" id="IPR025857">
    <property type="entry name" value="MacB_PCD"/>
</dbReference>
<evidence type="ECO:0000256" key="5">
    <source>
        <dbReference type="ARBA" id="ARBA00023136"/>
    </source>
</evidence>
<dbReference type="EMBL" id="MGDB01000045">
    <property type="protein sequence ID" value="OGL42469.1"/>
    <property type="molecule type" value="Genomic_DNA"/>
</dbReference>
<evidence type="ECO:0000256" key="4">
    <source>
        <dbReference type="ARBA" id="ARBA00022989"/>
    </source>
</evidence>
<keyword evidence="3 7" id="KW-0812">Transmembrane</keyword>
<gene>
    <name evidence="10" type="ORF">A2042_09125</name>
</gene>
<protein>
    <submittedName>
        <fullName evidence="10">ABC transporter permease</fullName>
    </submittedName>
</protein>
<dbReference type="InterPro" id="IPR050250">
    <property type="entry name" value="Macrolide_Exporter_MacB"/>
</dbReference>
<dbReference type="PANTHER" id="PTHR30572">
    <property type="entry name" value="MEMBRANE COMPONENT OF TRANSPORTER-RELATED"/>
    <property type="match status" value="1"/>
</dbReference>
<dbReference type="AlphaFoldDB" id="A0A1F7RLN6"/>
<evidence type="ECO:0000259" key="9">
    <source>
        <dbReference type="Pfam" id="PF12704"/>
    </source>
</evidence>
<dbReference type="GO" id="GO:0005886">
    <property type="term" value="C:plasma membrane"/>
    <property type="evidence" value="ECO:0007669"/>
    <property type="project" value="UniProtKB-SubCell"/>
</dbReference>
<evidence type="ECO:0000256" key="7">
    <source>
        <dbReference type="SAM" id="Phobius"/>
    </source>
</evidence>
<sequence length="334" mass="37037">MRLYDIALNNLKRRKGKMIFLTVGLIIGITTIVTLLSITSRMSEDLGKKLDEYGANIVVMPKSEGLSLSYGGISLGGVAFDTKDLNADDLEKIKSIKNSRNISILAPEVIGVAEVNEKPVMLVGVDFEKELRLKKWWKKAQSVMMHGEVHSMENNMAKTQEEQNIVLSDLKKKNDVVIGYEAAKRLELKAGDEFIVNGSSLRIAAVLGEIGSQDDNLIFLDLLLSQKILKKEGKLSMVEVSAYCKDCPVEDIVSQISAKLPHAKVTALKQVVQGRMETLSQFKSFAIGISIVVIFIGSLMVFVTMMSSVNERTREIGIFRAIGYRQSHIMKIIL</sequence>